<dbReference type="EMBL" id="CP058215">
    <property type="protein sequence ID" value="QLC51179.1"/>
    <property type="molecule type" value="Genomic_DNA"/>
</dbReference>
<evidence type="ECO:0000313" key="2">
    <source>
        <dbReference type="Proteomes" id="UP000509594"/>
    </source>
</evidence>
<dbReference type="Pfam" id="PF09871">
    <property type="entry name" value="DUF2098"/>
    <property type="match status" value="1"/>
</dbReference>
<dbReference type="AlphaFoldDB" id="A0A7D5E9G2"/>
<dbReference type="OrthoDB" id="52973at2157"/>
<sequence>MTASDINGDPIEAGTVVRYINTGTVGRVVDIRSDEEGIWAFLDSTQLYYKVETLVITDESELKEKTETTRTAAEAEEYMREYGVGPESVDIGQFTGGG</sequence>
<keyword evidence="2" id="KW-1185">Reference proteome</keyword>
<protein>
    <submittedName>
        <fullName evidence="1">DUF2098 domain-containing protein</fullName>
    </submittedName>
</protein>
<accession>A0A7D5E9G2</accession>
<organism evidence="1 2">
    <name type="scientific">Methanolobus zinderi</name>
    <dbReference type="NCBI Taxonomy" id="536044"/>
    <lineage>
        <taxon>Archaea</taxon>
        <taxon>Methanobacteriati</taxon>
        <taxon>Methanobacteriota</taxon>
        <taxon>Stenosarchaea group</taxon>
        <taxon>Methanomicrobia</taxon>
        <taxon>Methanosarcinales</taxon>
        <taxon>Methanosarcinaceae</taxon>
        <taxon>Methanolobus</taxon>
    </lineage>
</organism>
<dbReference type="InterPro" id="IPR019209">
    <property type="entry name" value="DUF2098"/>
</dbReference>
<dbReference type="Proteomes" id="UP000509594">
    <property type="component" value="Chromosome"/>
</dbReference>
<name>A0A7D5E9G2_9EURY</name>
<evidence type="ECO:0000313" key="1">
    <source>
        <dbReference type="EMBL" id="QLC51179.1"/>
    </source>
</evidence>
<reference evidence="1 2" key="1">
    <citation type="submission" date="2020-06" db="EMBL/GenBank/DDBJ databases">
        <title>Methanolobus halotolerans sp. nov., isolated from a saline lake Tus in Siberia.</title>
        <authorList>
            <person name="Shen Y."/>
            <person name="Chen S.-C."/>
            <person name="Lai M.-C."/>
            <person name="Huang H.-H."/>
            <person name="Chiu H.-H."/>
            <person name="Tang S.-L."/>
            <person name="Rogozin D.Y."/>
            <person name="Degermendzhy A.G."/>
        </authorList>
    </citation>
    <scope>NUCLEOTIDE SEQUENCE [LARGE SCALE GENOMIC DNA]</scope>
    <source>
        <strain evidence="1 2">DSM 21339</strain>
    </source>
</reference>
<dbReference type="InterPro" id="IPR017099">
    <property type="entry name" value="UCP037053"/>
</dbReference>
<gene>
    <name evidence="1" type="ORF">HWN40_01850</name>
</gene>
<dbReference type="PIRSF" id="PIRSF037053">
    <property type="entry name" value="UCP037053"/>
    <property type="match status" value="1"/>
</dbReference>
<dbReference type="KEGG" id="mzi:HWN40_01850"/>
<proteinExistence type="predicted"/>